<dbReference type="InterPro" id="IPR011006">
    <property type="entry name" value="CheY-like_superfamily"/>
</dbReference>
<keyword evidence="6" id="KW-0238">DNA-binding</keyword>
<sequence>MVIRTMIAEDNRWFREQLADEIASFNGIEVAFTAANGEEFLNVFEDIKPELVILDINMPKISGVEVARVIRKRSRDTEIIFITSYEQFMKEAFALYAADYITKPLDKKRLKQTLFRIKRKLNGNDKIIQFNTGETVEIVKQNELYFVEAYNKKTLVYTAAKVITANYSLKDMEEMVDKDLFFKTGRSYLVNLTKIASVRPSTRTSFAIFFKGKDYTAYLSKRLYQEFRIRLKEISG</sequence>
<dbReference type="Pfam" id="PF00072">
    <property type="entry name" value="Response_reg"/>
    <property type="match status" value="1"/>
</dbReference>
<dbReference type="PANTHER" id="PTHR37299:SF1">
    <property type="entry name" value="STAGE 0 SPORULATION PROTEIN A HOMOLOG"/>
    <property type="match status" value="1"/>
</dbReference>
<dbReference type="SMART" id="SM00850">
    <property type="entry name" value="LytTR"/>
    <property type="match status" value="1"/>
</dbReference>
<evidence type="ECO:0000313" key="6">
    <source>
        <dbReference type="EMBL" id="WRO23082.1"/>
    </source>
</evidence>
<dbReference type="PROSITE" id="PS50110">
    <property type="entry name" value="RESPONSE_REGULATORY"/>
    <property type="match status" value="1"/>
</dbReference>
<dbReference type="SUPFAM" id="SSF52172">
    <property type="entry name" value="CheY-like"/>
    <property type="match status" value="1"/>
</dbReference>
<reference evidence="6 7" key="1">
    <citation type="submission" date="2023-04" db="EMBL/GenBank/DDBJ databases">
        <authorList>
            <person name="Hsu D."/>
        </authorList>
    </citation>
    <scope>NUCLEOTIDE SEQUENCE [LARGE SCALE GENOMIC DNA]</scope>
    <source>
        <strain evidence="6 7">MK1</strain>
    </source>
</reference>
<dbReference type="InterPro" id="IPR007492">
    <property type="entry name" value="LytTR_DNA-bd_dom"/>
</dbReference>
<evidence type="ECO:0000259" key="5">
    <source>
        <dbReference type="PROSITE" id="PS50930"/>
    </source>
</evidence>
<dbReference type="EMBL" id="CP121694">
    <property type="protein sequence ID" value="WRO23082.1"/>
    <property type="molecule type" value="Genomic_DNA"/>
</dbReference>
<gene>
    <name evidence="6" type="ORF">MFMK1_002929</name>
</gene>
<evidence type="ECO:0000256" key="1">
    <source>
        <dbReference type="ARBA" id="ARBA00018672"/>
    </source>
</evidence>
<dbReference type="Proteomes" id="UP001329915">
    <property type="component" value="Chromosome"/>
</dbReference>
<keyword evidence="7" id="KW-1185">Reference proteome</keyword>
<dbReference type="GO" id="GO:0003677">
    <property type="term" value="F:DNA binding"/>
    <property type="evidence" value="ECO:0007669"/>
    <property type="project" value="UniProtKB-KW"/>
</dbReference>
<feature type="modified residue" description="4-aspartylphosphate" evidence="3">
    <location>
        <position position="55"/>
    </location>
</feature>
<comment type="function">
    <text evidence="2">May play the central regulatory role in sporulation. It may be an element of the effector pathway responsible for the activation of sporulation genes in response to nutritional stress. Spo0A may act in concert with spo0H (a sigma factor) to control the expression of some genes that are critical to the sporulation process.</text>
</comment>
<evidence type="ECO:0000256" key="2">
    <source>
        <dbReference type="ARBA" id="ARBA00024867"/>
    </source>
</evidence>
<dbReference type="AlphaFoldDB" id="A0AAU0URE5"/>
<proteinExistence type="predicted"/>
<dbReference type="InterPro" id="IPR046947">
    <property type="entry name" value="LytR-like"/>
</dbReference>
<feature type="domain" description="HTH LytTR-type" evidence="5">
    <location>
        <begin position="128"/>
        <end position="233"/>
    </location>
</feature>
<dbReference type="GO" id="GO:0000156">
    <property type="term" value="F:phosphorelay response regulator activity"/>
    <property type="evidence" value="ECO:0007669"/>
    <property type="project" value="InterPro"/>
</dbReference>
<keyword evidence="3" id="KW-0597">Phosphoprotein</keyword>
<dbReference type="RefSeq" id="WP_366922469.1">
    <property type="nucleotide sequence ID" value="NZ_CP121694.1"/>
</dbReference>
<evidence type="ECO:0000313" key="7">
    <source>
        <dbReference type="Proteomes" id="UP001329915"/>
    </source>
</evidence>
<dbReference type="InterPro" id="IPR001789">
    <property type="entry name" value="Sig_transdc_resp-reg_receiver"/>
</dbReference>
<dbReference type="Pfam" id="PF04397">
    <property type="entry name" value="LytTR"/>
    <property type="match status" value="1"/>
</dbReference>
<dbReference type="Gene3D" id="2.40.50.1020">
    <property type="entry name" value="LytTr DNA-binding domain"/>
    <property type="match status" value="1"/>
</dbReference>
<accession>A0AAU0URE5</accession>
<dbReference type="Gene3D" id="3.40.50.2300">
    <property type="match status" value="1"/>
</dbReference>
<evidence type="ECO:0000259" key="4">
    <source>
        <dbReference type="PROSITE" id="PS50110"/>
    </source>
</evidence>
<evidence type="ECO:0000256" key="3">
    <source>
        <dbReference type="PROSITE-ProRule" id="PRU00169"/>
    </source>
</evidence>
<protein>
    <recommendedName>
        <fullName evidence="1">Stage 0 sporulation protein A homolog</fullName>
    </recommendedName>
</protein>
<dbReference type="SMART" id="SM00448">
    <property type="entry name" value="REC"/>
    <property type="match status" value="1"/>
</dbReference>
<feature type="domain" description="Response regulatory" evidence="4">
    <location>
        <begin position="4"/>
        <end position="118"/>
    </location>
</feature>
<name>A0AAU0URE5_9FIRM</name>
<dbReference type="KEGG" id="dbc:MFMK1_002929"/>
<dbReference type="PROSITE" id="PS50930">
    <property type="entry name" value="HTH_LYTTR"/>
    <property type="match status" value="1"/>
</dbReference>
<organism evidence="6 7">
    <name type="scientific">Metallumcola ferriviriculae</name>
    <dbReference type="NCBI Taxonomy" id="3039180"/>
    <lineage>
        <taxon>Bacteria</taxon>
        <taxon>Bacillati</taxon>
        <taxon>Bacillota</taxon>
        <taxon>Clostridia</taxon>
        <taxon>Neomoorellales</taxon>
        <taxon>Desulfitibacteraceae</taxon>
        <taxon>Metallumcola</taxon>
    </lineage>
</organism>
<dbReference type="PANTHER" id="PTHR37299">
    <property type="entry name" value="TRANSCRIPTIONAL REGULATOR-RELATED"/>
    <property type="match status" value="1"/>
</dbReference>